<comment type="caution">
    <text evidence="5">The sequence shown here is derived from an EMBL/GenBank/DDBJ whole genome shotgun (WGS) entry which is preliminary data.</text>
</comment>
<dbReference type="CDD" id="cd20311">
    <property type="entry name" value="cupin_Yhhw_C"/>
    <property type="match status" value="1"/>
</dbReference>
<feature type="domain" description="Pirin N-terminal" evidence="3">
    <location>
        <begin position="8"/>
        <end position="119"/>
    </location>
</feature>
<protein>
    <submittedName>
        <fullName evidence="5">Pirin family protein</fullName>
    </submittedName>
</protein>
<dbReference type="Gene3D" id="2.60.120.10">
    <property type="entry name" value="Jelly Rolls"/>
    <property type="match status" value="2"/>
</dbReference>
<dbReference type="RefSeq" id="WP_048917722.1">
    <property type="nucleotide sequence ID" value="NZ_CAKKMT010000012.1"/>
</dbReference>
<dbReference type="InterPro" id="IPR003829">
    <property type="entry name" value="Pirin_N_dom"/>
</dbReference>
<evidence type="ECO:0000259" key="3">
    <source>
        <dbReference type="Pfam" id="PF02678"/>
    </source>
</evidence>
<reference evidence="5 6" key="1">
    <citation type="submission" date="2024-02" db="EMBL/GenBank/DDBJ databases">
        <title>First report Erwinia aphidicola in onion in Chile.</title>
        <authorList>
            <person name="Valenzuela M."/>
            <person name="Pena M."/>
            <person name="Dutta B."/>
        </authorList>
    </citation>
    <scope>NUCLEOTIDE SEQUENCE [LARGE SCALE GENOMIC DNA]</scope>
    <source>
        <strain evidence="5 6">QCJ3A</strain>
    </source>
</reference>
<evidence type="ECO:0000259" key="4">
    <source>
        <dbReference type="Pfam" id="PF17954"/>
    </source>
</evidence>
<keyword evidence="6" id="KW-1185">Reference proteome</keyword>
<dbReference type="SUPFAM" id="SSF51182">
    <property type="entry name" value="RmlC-like cupins"/>
    <property type="match status" value="1"/>
</dbReference>
<dbReference type="PANTHER" id="PTHR43212">
    <property type="entry name" value="QUERCETIN 2,3-DIOXYGENASE"/>
    <property type="match status" value="1"/>
</dbReference>
<evidence type="ECO:0000313" key="6">
    <source>
        <dbReference type="Proteomes" id="UP001306592"/>
    </source>
</evidence>
<feature type="domain" description="Quercetin 2,3-dioxygenase C-terminal cupin" evidence="4">
    <location>
        <begin position="143"/>
        <end position="228"/>
    </location>
</feature>
<accession>A0ABU8DCV2</accession>
<sequence>MIYLRKAQDRGHANHGWLDSYHTFSFADYYDANFMGFSALRVINEDVIDGGQGFGTHPHKDMEILTYVLSGTVEHQDSMGNKEQIPAGEFQIMSAGTGVRHSEYNASKEVPLHLYQIWIIPESTGIEPRYAQRRFDDVQGRQLVLSPDARDGSLKVFQDMTLSRWALKAAEEGVVEVEEGRRIWIQVVKGDVTVNGEAATTSDAFAIWDEKSLAINASSDAEILLFDLPPV</sequence>
<evidence type="ECO:0000313" key="5">
    <source>
        <dbReference type="EMBL" id="MEI2681348.1"/>
    </source>
</evidence>
<gene>
    <name evidence="5" type="ORF">V8N49_06680</name>
</gene>
<proteinExistence type="inferred from homology"/>
<dbReference type="CDD" id="cd02910">
    <property type="entry name" value="cupin_Yhhw_N"/>
    <property type="match status" value="1"/>
</dbReference>
<evidence type="ECO:0000256" key="2">
    <source>
        <dbReference type="RuleBase" id="RU003457"/>
    </source>
</evidence>
<name>A0ABU8DCV2_ERWAP</name>
<comment type="similarity">
    <text evidence="1 2">Belongs to the pirin family.</text>
</comment>
<dbReference type="Pfam" id="PF02678">
    <property type="entry name" value="Pirin"/>
    <property type="match status" value="1"/>
</dbReference>
<dbReference type="InterPro" id="IPR041602">
    <property type="entry name" value="Quercetinase_C"/>
</dbReference>
<dbReference type="PANTHER" id="PTHR43212:SF3">
    <property type="entry name" value="QUERCETIN 2,3-DIOXYGENASE"/>
    <property type="match status" value="1"/>
</dbReference>
<organism evidence="5 6">
    <name type="scientific">Erwinia aphidicola</name>
    <dbReference type="NCBI Taxonomy" id="68334"/>
    <lineage>
        <taxon>Bacteria</taxon>
        <taxon>Pseudomonadati</taxon>
        <taxon>Pseudomonadota</taxon>
        <taxon>Gammaproteobacteria</taxon>
        <taxon>Enterobacterales</taxon>
        <taxon>Erwiniaceae</taxon>
        <taxon>Erwinia</taxon>
    </lineage>
</organism>
<dbReference type="InterPro" id="IPR012093">
    <property type="entry name" value="Pirin"/>
</dbReference>
<dbReference type="PIRSF" id="PIRSF006232">
    <property type="entry name" value="Pirin"/>
    <property type="match status" value="1"/>
</dbReference>
<dbReference type="InterPro" id="IPR014710">
    <property type="entry name" value="RmlC-like_jellyroll"/>
</dbReference>
<dbReference type="Pfam" id="PF17954">
    <property type="entry name" value="Pirin_C_2"/>
    <property type="match status" value="1"/>
</dbReference>
<dbReference type="Proteomes" id="UP001306592">
    <property type="component" value="Unassembled WGS sequence"/>
</dbReference>
<dbReference type="InterPro" id="IPR011051">
    <property type="entry name" value="RmlC_Cupin_sf"/>
</dbReference>
<dbReference type="GeneID" id="89474970"/>
<dbReference type="EMBL" id="JBANEI010000003">
    <property type="protein sequence ID" value="MEI2681348.1"/>
    <property type="molecule type" value="Genomic_DNA"/>
</dbReference>
<evidence type="ECO:0000256" key="1">
    <source>
        <dbReference type="ARBA" id="ARBA00008416"/>
    </source>
</evidence>